<evidence type="ECO:0000259" key="4">
    <source>
        <dbReference type="PROSITE" id="PS50867"/>
    </source>
</evidence>
<dbReference type="GO" id="GO:0005634">
    <property type="term" value="C:nucleus"/>
    <property type="evidence" value="ECO:0007669"/>
    <property type="project" value="InterPro"/>
</dbReference>
<evidence type="ECO:0000313" key="5">
    <source>
        <dbReference type="EnsemblMetazoa" id="GPPI040765-PA"/>
    </source>
</evidence>
<dbReference type="GO" id="GO:0032259">
    <property type="term" value="P:methylation"/>
    <property type="evidence" value="ECO:0007669"/>
    <property type="project" value="UniProtKB-KW"/>
</dbReference>
<dbReference type="Proteomes" id="UP000092460">
    <property type="component" value="Unassembled WGS sequence"/>
</dbReference>
<keyword evidence="2" id="KW-0949">S-adenosyl-L-methionine</keyword>
<accession>A0A1B0BUB2</accession>
<dbReference type="Gene3D" id="2.170.270.10">
    <property type="entry name" value="SET domain"/>
    <property type="match status" value="1"/>
</dbReference>
<keyword evidence="6" id="KW-1185">Reference proteome</keyword>
<dbReference type="SUPFAM" id="SSF82199">
    <property type="entry name" value="SET domain"/>
    <property type="match status" value="1"/>
</dbReference>
<proteinExistence type="predicted"/>
<evidence type="ECO:0000313" key="6">
    <source>
        <dbReference type="Proteomes" id="UP000092460"/>
    </source>
</evidence>
<evidence type="ECO:0000256" key="1">
    <source>
        <dbReference type="ARBA" id="ARBA00022603"/>
    </source>
</evidence>
<dbReference type="InterPro" id="IPR007728">
    <property type="entry name" value="Pre-SET_dom"/>
</dbReference>
<evidence type="ECO:0000256" key="2">
    <source>
        <dbReference type="ARBA" id="ARBA00022691"/>
    </source>
</evidence>
<dbReference type="GO" id="GO:0008270">
    <property type="term" value="F:zinc ion binding"/>
    <property type="evidence" value="ECO:0007669"/>
    <property type="project" value="InterPro"/>
</dbReference>
<dbReference type="EMBL" id="JXJN01020594">
    <property type="status" value="NOT_ANNOTATED_CDS"/>
    <property type="molecule type" value="Genomic_DNA"/>
</dbReference>
<dbReference type="STRING" id="67801.A0A1B0BUB2"/>
<reference evidence="5" key="2">
    <citation type="submission" date="2020-05" db="UniProtKB">
        <authorList>
            <consortium name="EnsemblMetazoa"/>
        </authorList>
    </citation>
    <scope>IDENTIFICATION</scope>
    <source>
        <strain evidence="5">IAEA</strain>
    </source>
</reference>
<dbReference type="AlphaFoldDB" id="A0A1B0BUB2"/>
<sequence>MGLYKPSPLLVALIYSTGLRNTFVTLKKLNVVFAQKRKVSQGSNHISRRQSSRESNHVSKFAGDNQLSPKKQGDNHGETHQDVEYMQLQDDYNSALINKCQCSGLSCLRDVDCNHGGNYVKDSQSEELVLNPEKLQELIYECTSLCACKQKKCVNRLVQYGPRNNLKIIYSERYQSKAIFSKNFIKAGEELCFHYNEGII</sequence>
<dbReference type="GO" id="GO:0042054">
    <property type="term" value="F:histone methyltransferase activity"/>
    <property type="evidence" value="ECO:0007669"/>
    <property type="project" value="InterPro"/>
</dbReference>
<dbReference type="InterPro" id="IPR046341">
    <property type="entry name" value="SET_dom_sf"/>
</dbReference>
<dbReference type="PROSITE" id="PS50867">
    <property type="entry name" value="PRE_SET"/>
    <property type="match status" value="1"/>
</dbReference>
<keyword evidence="1" id="KW-0808">Transferase</keyword>
<dbReference type="EMBL" id="JXJN01020595">
    <property type="status" value="NOT_ANNOTATED_CDS"/>
    <property type="molecule type" value="Genomic_DNA"/>
</dbReference>
<feature type="region of interest" description="Disordered" evidence="3">
    <location>
        <begin position="42"/>
        <end position="78"/>
    </location>
</feature>
<protein>
    <recommendedName>
        <fullName evidence="4">Pre-SET domain-containing protein</fullName>
    </recommendedName>
</protein>
<keyword evidence="1" id="KW-0489">Methyltransferase</keyword>
<feature type="domain" description="Pre-SET" evidence="4">
    <location>
        <begin position="98"/>
        <end position="161"/>
    </location>
</feature>
<evidence type="ECO:0000256" key="3">
    <source>
        <dbReference type="SAM" id="MobiDB-lite"/>
    </source>
</evidence>
<dbReference type="EMBL" id="JXJN01020593">
    <property type="status" value="NOT_ANNOTATED_CDS"/>
    <property type="molecule type" value="Genomic_DNA"/>
</dbReference>
<dbReference type="EMBL" id="JXJN01020596">
    <property type="status" value="NOT_ANNOTATED_CDS"/>
    <property type="molecule type" value="Genomic_DNA"/>
</dbReference>
<reference evidence="6" key="1">
    <citation type="submission" date="2015-01" db="EMBL/GenBank/DDBJ databases">
        <authorList>
            <person name="Aksoy S."/>
            <person name="Warren W."/>
            <person name="Wilson R.K."/>
        </authorList>
    </citation>
    <scope>NUCLEOTIDE SEQUENCE [LARGE SCALE GENOMIC DNA]</scope>
    <source>
        <strain evidence="6">IAEA</strain>
    </source>
</reference>
<name>A0A1B0BUB2_9MUSC</name>
<dbReference type="VEuPathDB" id="VectorBase:GPPI040765"/>
<organism evidence="5 6">
    <name type="scientific">Glossina palpalis gambiensis</name>
    <dbReference type="NCBI Taxonomy" id="67801"/>
    <lineage>
        <taxon>Eukaryota</taxon>
        <taxon>Metazoa</taxon>
        <taxon>Ecdysozoa</taxon>
        <taxon>Arthropoda</taxon>
        <taxon>Hexapoda</taxon>
        <taxon>Insecta</taxon>
        <taxon>Pterygota</taxon>
        <taxon>Neoptera</taxon>
        <taxon>Endopterygota</taxon>
        <taxon>Diptera</taxon>
        <taxon>Brachycera</taxon>
        <taxon>Muscomorpha</taxon>
        <taxon>Hippoboscoidea</taxon>
        <taxon>Glossinidae</taxon>
        <taxon>Glossina</taxon>
    </lineage>
</organism>
<dbReference type="EnsemblMetazoa" id="GPPI040765-RA">
    <property type="protein sequence ID" value="GPPI040765-PA"/>
    <property type="gene ID" value="GPPI040765"/>
</dbReference>